<name>A0A4D6WNI1_9FLOR</name>
<dbReference type="EMBL" id="MK814616">
    <property type="protein sequence ID" value="QCI05063.1"/>
    <property type="molecule type" value="Genomic_DNA"/>
</dbReference>
<geneLocation type="plastid" evidence="1"/>
<accession>A0A4D6WNI1</accession>
<reference evidence="1" key="1">
    <citation type="journal article" date="2019" name="Mol. Phylogenet. Evol.">
        <title>Morphological evolution and classification of the red algal order Ceramiales inferred using plastid phylogenomics.</title>
        <authorList>
            <person name="Diaz-Tapia P."/>
            <person name="Pasella M.M."/>
            <person name="Verbruggen H."/>
            <person name="Maggs C.A."/>
        </authorList>
    </citation>
    <scope>NUCLEOTIDE SEQUENCE</scope>
    <source>
        <strain evidence="1">PD2927</strain>
    </source>
</reference>
<gene>
    <name evidence="1" type="primary">ycf34</name>
</gene>
<proteinExistence type="predicted"/>
<dbReference type="Pfam" id="PF10718">
    <property type="entry name" value="Ycf34"/>
    <property type="match status" value="1"/>
</dbReference>
<reference evidence="1" key="2">
    <citation type="submission" date="2019-04" db="EMBL/GenBank/DDBJ databases">
        <authorList>
            <person name="Pasella M."/>
        </authorList>
    </citation>
    <scope>NUCLEOTIDE SEQUENCE</scope>
    <source>
        <strain evidence="1">PD2927</strain>
    </source>
</reference>
<keyword evidence="1" id="KW-0934">Plastid</keyword>
<evidence type="ECO:0000313" key="1">
    <source>
        <dbReference type="EMBL" id="QCI05063.1"/>
    </source>
</evidence>
<dbReference type="InterPro" id="IPR019656">
    <property type="entry name" value="Uncharacterised_Ycf34"/>
</dbReference>
<organism evidence="1">
    <name type="scientific">Callithamnion tetricum</name>
    <dbReference type="NCBI Taxonomy" id="193179"/>
    <lineage>
        <taxon>Eukaryota</taxon>
        <taxon>Rhodophyta</taxon>
        <taxon>Florideophyceae</taxon>
        <taxon>Rhodymeniophycidae</taxon>
        <taxon>Ceramiales</taxon>
        <taxon>Callithamniaceae</taxon>
        <taxon>Callithamnion</taxon>
    </lineage>
</organism>
<dbReference type="AlphaFoldDB" id="A0A4D6WNI1"/>
<sequence>MCICVNCRHIYQCNTYLFIQKQHKKKIVQSLKKYNFTPQDTIIKINIIKNVDQMKFDWDLIECLSFIEQPGKWLDS</sequence>
<protein>
    <recommendedName>
        <fullName evidence="2">Ycf34</fullName>
    </recommendedName>
</protein>
<evidence type="ECO:0008006" key="2">
    <source>
        <dbReference type="Google" id="ProtNLM"/>
    </source>
</evidence>